<feature type="region of interest" description="Disordered" evidence="1">
    <location>
        <begin position="243"/>
        <end position="265"/>
    </location>
</feature>
<reference evidence="3" key="1">
    <citation type="submission" date="2022-06" db="EMBL/GenBank/DDBJ databases">
        <title>Complete genome sequence of Streptomyces nigrescens HEK616.</title>
        <authorList>
            <person name="Asamizu S."/>
            <person name="Onaka H."/>
        </authorList>
    </citation>
    <scope>NUCLEOTIDE SEQUENCE</scope>
    <source>
        <strain evidence="3">HEK616</strain>
    </source>
</reference>
<accession>A0ABN6QWS4</accession>
<name>A0ABN6QWS4_STRNI</name>
<evidence type="ECO:0000313" key="3">
    <source>
        <dbReference type="EMBL" id="BDM69396.1"/>
    </source>
</evidence>
<gene>
    <name evidence="3" type="ORF">HEK616_28830</name>
</gene>
<protein>
    <submittedName>
        <fullName evidence="3">Uncharacterized protein</fullName>
    </submittedName>
</protein>
<dbReference type="Proteomes" id="UP001059597">
    <property type="component" value="Chromosome"/>
</dbReference>
<keyword evidence="2" id="KW-0472">Membrane</keyword>
<proteinExistence type="predicted"/>
<dbReference type="RefSeq" id="WP_261953305.1">
    <property type="nucleotide sequence ID" value="NZ_AP026073.1"/>
</dbReference>
<evidence type="ECO:0000256" key="1">
    <source>
        <dbReference type="SAM" id="MobiDB-lite"/>
    </source>
</evidence>
<sequence length="326" mass="36225">MTTFRGFTSRSRTRKDRVIGRALVVIGIIWRLAVAAYGIGVFLQLILAHGLSSWWTITLHTTVLLVCLRLSDVGRRISRHGRRYLTPVIHSVADMSDDPFVLYLRPFAADAEGASMAQQPEVPWPPVGFITSGRTLEEQLGRLLREFGVLITVGQPGEQLPHAGAHRTYLPLNDWQDTVRELMLRARLVVLVAGPGPGTIWEYTEAIRLLPPCRLLLAVYHGPEIYEAFRQLSATAFRQQQGELSSQLGTSGLPPALPDYPKPTESGTRDYALKGVVHFDSEWGSHFIRFDPTKGGVMRSRAATSRAVRQALRPALKAIRLDGETS</sequence>
<keyword evidence="4" id="KW-1185">Reference proteome</keyword>
<dbReference type="EMBL" id="AP026073">
    <property type="protein sequence ID" value="BDM69396.1"/>
    <property type="molecule type" value="Genomic_DNA"/>
</dbReference>
<evidence type="ECO:0000313" key="4">
    <source>
        <dbReference type="Proteomes" id="UP001059597"/>
    </source>
</evidence>
<evidence type="ECO:0000256" key="2">
    <source>
        <dbReference type="SAM" id="Phobius"/>
    </source>
</evidence>
<keyword evidence="2" id="KW-1133">Transmembrane helix</keyword>
<feature type="transmembrane region" description="Helical" evidence="2">
    <location>
        <begin position="21"/>
        <end position="47"/>
    </location>
</feature>
<organism evidence="3 4">
    <name type="scientific">Streptomyces nigrescens</name>
    <dbReference type="NCBI Taxonomy" id="1920"/>
    <lineage>
        <taxon>Bacteria</taxon>
        <taxon>Bacillati</taxon>
        <taxon>Actinomycetota</taxon>
        <taxon>Actinomycetes</taxon>
        <taxon>Kitasatosporales</taxon>
        <taxon>Streptomycetaceae</taxon>
        <taxon>Streptomyces</taxon>
    </lineage>
</organism>
<keyword evidence="2" id="KW-0812">Transmembrane</keyword>